<protein>
    <recommendedName>
        <fullName evidence="4">Lipoprotein</fullName>
    </recommendedName>
</protein>
<dbReference type="Proteomes" id="UP000037854">
    <property type="component" value="Unassembled WGS sequence"/>
</dbReference>
<organism evidence="2 3">
    <name type="scientific">Oceanobacillus caeni</name>
    <dbReference type="NCBI Taxonomy" id="405946"/>
    <lineage>
        <taxon>Bacteria</taxon>
        <taxon>Bacillati</taxon>
        <taxon>Bacillota</taxon>
        <taxon>Bacilli</taxon>
        <taxon>Bacillales</taxon>
        <taxon>Bacillaceae</taxon>
        <taxon>Oceanobacillus</taxon>
    </lineage>
</organism>
<evidence type="ECO:0000256" key="1">
    <source>
        <dbReference type="SAM" id="MobiDB-lite"/>
    </source>
</evidence>
<proteinExistence type="predicted"/>
<sequence length="333" mass="36744">MMFLALMILFLAACGNSEDEKQGETENQNNASTQEESGSKTEEDSTASAEEVSFEVNQAPKDQGDLEVALEGDIHVANKGVSVKGTTNLLPESRLILIINSEDGVLIGTSDQTLVKENGEFELESSLPEKVEGVVHIEVKFEPANQSEEIKNHYLNELSGSFVRNYTDSGETYQKASFQKTVTLDEGEQTFAITEPSWDIPDNYGEAAVWMEPEIEKQEDYVVVKLNSNIIDGTFIQARAHIPNYITSGIQGYSYINPDGSAVLYIEDPEKDSRIKNLTEYEIIITMDPSHSNNGSLVTEAYGESGQNLAGDYVDTENDSKVIRQTLTVTVDE</sequence>
<evidence type="ECO:0000313" key="2">
    <source>
        <dbReference type="EMBL" id="KPH73564.1"/>
    </source>
</evidence>
<feature type="region of interest" description="Disordered" evidence="1">
    <location>
        <begin position="19"/>
        <end position="60"/>
    </location>
</feature>
<dbReference type="EMBL" id="LGTK01000043">
    <property type="protein sequence ID" value="KPH73564.1"/>
    <property type="molecule type" value="Genomic_DNA"/>
</dbReference>
<evidence type="ECO:0008006" key="4">
    <source>
        <dbReference type="Google" id="ProtNLM"/>
    </source>
</evidence>
<reference evidence="2 3" key="1">
    <citation type="submission" date="2015-07" db="EMBL/GenBank/DDBJ databases">
        <title>High-quality draft genome sequence of Oceanobacillus caeni HM6, a bacillus isolated from a human feces.</title>
        <authorList>
            <person name="Kumar J."/>
            <person name="Verma M.K."/>
            <person name="Pandey R."/>
            <person name="Bhambi M."/>
            <person name="Chauhan N."/>
        </authorList>
    </citation>
    <scope>NUCLEOTIDE SEQUENCE [LARGE SCALE GENOMIC DNA]</scope>
    <source>
        <strain evidence="2 3">HM6</strain>
    </source>
</reference>
<comment type="caution">
    <text evidence="2">The sequence shown here is derived from an EMBL/GenBank/DDBJ whole genome shotgun (WGS) entry which is preliminary data.</text>
</comment>
<gene>
    <name evidence="2" type="ORF">AFL42_11900</name>
</gene>
<name>A0ABR5MHR6_9BACI</name>
<evidence type="ECO:0000313" key="3">
    <source>
        <dbReference type="Proteomes" id="UP000037854"/>
    </source>
</evidence>
<feature type="compositionally biased region" description="Polar residues" evidence="1">
    <location>
        <begin position="25"/>
        <end position="36"/>
    </location>
</feature>
<accession>A0ABR5MHR6</accession>
<keyword evidence="3" id="KW-1185">Reference proteome</keyword>